<dbReference type="PANTHER" id="PTHR11748:SF103">
    <property type="entry name" value="GLYCOLATE OXIDASE SUBUNIT GLCE"/>
    <property type="match status" value="1"/>
</dbReference>
<name>A0A1I1HSF3_9RHOB</name>
<evidence type="ECO:0000313" key="5">
    <source>
        <dbReference type="Proteomes" id="UP000231644"/>
    </source>
</evidence>
<dbReference type="Gene3D" id="3.30.465.10">
    <property type="match status" value="1"/>
</dbReference>
<dbReference type="GO" id="GO:0071949">
    <property type="term" value="F:FAD binding"/>
    <property type="evidence" value="ECO:0007669"/>
    <property type="project" value="InterPro"/>
</dbReference>
<keyword evidence="2" id="KW-0274">FAD</keyword>
<protein>
    <submittedName>
        <fullName evidence="4">Glycolate oxidase FAD binding subunit</fullName>
    </submittedName>
</protein>
<dbReference type="STRING" id="517719.SAMN05421762_0288"/>
<evidence type="ECO:0000259" key="3">
    <source>
        <dbReference type="PROSITE" id="PS51387"/>
    </source>
</evidence>
<sequence>MIRPENEAQLAEAIRDASGALSIRGGATRGLSPAGAAIETSGLHGVRLYEPGALTLVVGAGTPMDDIDTILGEKNQRLAFEPMDHRALLGTSGVPTIGGVAAANVSGPRRLQVGAARDHMLGVRFVTGTGEIVKNGGRVMKNVTGYDLVKVLAGSYGTLGVLSEVSLKVQAIPEAQATLVLRGQGMSDALADLMRAMSTPYDVSGAAYVSSVNGKTGSERRIRVEGMAGSVAYRAGKLADLLGADAVIEGEDSAALWQELRDVAPFAGRDGAVWKVSTRPSRAAGLSQALVEGGQPHEVIADWSGGLLWLLVPEAGDLGAAAIRAAVAQAGGHATLIRGDLARTGVTRFQSQGPIQDRLAAGLRARFDPRGILNAGLMDMTKTGPGADAARVKDPV</sequence>
<evidence type="ECO:0000256" key="2">
    <source>
        <dbReference type="ARBA" id="ARBA00022827"/>
    </source>
</evidence>
<dbReference type="SUPFAM" id="SSF55103">
    <property type="entry name" value="FAD-linked oxidases, C-terminal domain"/>
    <property type="match status" value="1"/>
</dbReference>
<dbReference type="SUPFAM" id="SSF56176">
    <property type="entry name" value="FAD-binding/transporter-associated domain-like"/>
    <property type="match status" value="1"/>
</dbReference>
<accession>A0A1I1HSF3</accession>
<keyword evidence="1" id="KW-0285">Flavoprotein</keyword>
<dbReference type="PANTHER" id="PTHR11748">
    <property type="entry name" value="D-LACTATE DEHYDROGENASE"/>
    <property type="match status" value="1"/>
</dbReference>
<gene>
    <name evidence="4" type="ORF">SAMN05421762_0288</name>
</gene>
<dbReference type="PROSITE" id="PS51387">
    <property type="entry name" value="FAD_PCMH"/>
    <property type="match status" value="1"/>
</dbReference>
<dbReference type="EMBL" id="FOLX01000001">
    <property type="protein sequence ID" value="SFC24373.1"/>
    <property type="molecule type" value="Genomic_DNA"/>
</dbReference>
<keyword evidence="5" id="KW-1185">Reference proteome</keyword>
<feature type="domain" description="FAD-binding PCMH-type" evidence="3">
    <location>
        <begin position="1"/>
        <end position="172"/>
    </location>
</feature>
<dbReference type="Proteomes" id="UP000231644">
    <property type="component" value="Unassembled WGS sequence"/>
</dbReference>
<dbReference type="GO" id="GO:0003824">
    <property type="term" value="F:catalytic activity"/>
    <property type="evidence" value="ECO:0007669"/>
    <property type="project" value="InterPro"/>
</dbReference>
<evidence type="ECO:0000256" key="1">
    <source>
        <dbReference type="ARBA" id="ARBA00022630"/>
    </source>
</evidence>
<dbReference type="Pfam" id="PF01565">
    <property type="entry name" value="FAD_binding_4"/>
    <property type="match status" value="1"/>
</dbReference>
<dbReference type="InterPro" id="IPR016169">
    <property type="entry name" value="FAD-bd_PCMH_sub2"/>
</dbReference>
<dbReference type="InterPro" id="IPR006094">
    <property type="entry name" value="Oxid_FAD_bind_N"/>
</dbReference>
<dbReference type="OrthoDB" id="9811557at2"/>
<dbReference type="InterPro" id="IPR016164">
    <property type="entry name" value="FAD-linked_Oxase-like_C"/>
</dbReference>
<organism evidence="4 5">
    <name type="scientific">Pseudooceanicola nitratireducens</name>
    <dbReference type="NCBI Taxonomy" id="517719"/>
    <lineage>
        <taxon>Bacteria</taxon>
        <taxon>Pseudomonadati</taxon>
        <taxon>Pseudomonadota</taxon>
        <taxon>Alphaproteobacteria</taxon>
        <taxon>Rhodobacterales</taxon>
        <taxon>Paracoccaceae</taxon>
        <taxon>Pseudooceanicola</taxon>
    </lineage>
</organism>
<dbReference type="AlphaFoldDB" id="A0A1I1HSF3"/>
<reference evidence="4 5" key="1">
    <citation type="submission" date="2016-10" db="EMBL/GenBank/DDBJ databases">
        <authorList>
            <person name="de Groot N.N."/>
        </authorList>
    </citation>
    <scope>NUCLEOTIDE SEQUENCE [LARGE SCALE GENOMIC DNA]</scope>
    <source>
        <strain evidence="4 5">DSM 29619</strain>
    </source>
</reference>
<proteinExistence type="predicted"/>
<dbReference type="InterPro" id="IPR016166">
    <property type="entry name" value="FAD-bd_PCMH"/>
</dbReference>
<evidence type="ECO:0000313" key="4">
    <source>
        <dbReference type="EMBL" id="SFC24373.1"/>
    </source>
</evidence>
<dbReference type="InterPro" id="IPR036318">
    <property type="entry name" value="FAD-bd_PCMH-like_sf"/>
</dbReference>
<dbReference type="RefSeq" id="WP_093449430.1">
    <property type="nucleotide sequence ID" value="NZ_FNZG01000002.1"/>
</dbReference>